<evidence type="ECO:0000313" key="4">
    <source>
        <dbReference type="EMBL" id="PSS00547.1"/>
    </source>
</evidence>
<evidence type="ECO:0000256" key="1">
    <source>
        <dbReference type="SAM" id="MobiDB-lite"/>
    </source>
</evidence>
<dbReference type="InterPro" id="IPR009057">
    <property type="entry name" value="Homeodomain-like_sf"/>
</dbReference>
<evidence type="ECO:0000313" key="5">
    <source>
        <dbReference type="Proteomes" id="UP000241462"/>
    </source>
</evidence>
<reference evidence="4 5" key="1">
    <citation type="journal article" date="2018" name="Mycol. Prog.">
        <title>Coniella lustricola, a new species from submerged detritus.</title>
        <authorList>
            <person name="Raudabaugh D.B."/>
            <person name="Iturriaga T."/>
            <person name="Carver A."/>
            <person name="Mondo S."/>
            <person name="Pangilinan J."/>
            <person name="Lipzen A."/>
            <person name="He G."/>
            <person name="Amirebrahimi M."/>
            <person name="Grigoriev I.V."/>
            <person name="Miller A.N."/>
        </authorList>
    </citation>
    <scope>NUCLEOTIDE SEQUENCE [LARGE SCALE GENOMIC DNA]</scope>
    <source>
        <strain evidence="4 5">B22-T-1</strain>
    </source>
</reference>
<dbReference type="InterPro" id="IPR001005">
    <property type="entry name" value="SANT/Myb"/>
</dbReference>
<organism evidence="4 5">
    <name type="scientific">Coniella lustricola</name>
    <dbReference type="NCBI Taxonomy" id="2025994"/>
    <lineage>
        <taxon>Eukaryota</taxon>
        <taxon>Fungi</taxon>
        <taxon>Dikarya</taxon>
        <taxon>Ascomycota</taxon>
        <taxon>Pezizomycotina</taxon>
        <taxon>Sordariomycetes</taxon>
        <taxon>Sordariomycetidae</taxon>
        <taxon>Diaporthales</taxon>
        <taxon>Schizoparmaceae</taxon>
        <taxon>Coniella</taxon>
    </lineage>
</organism>
<name>A0A2T3AJ06_9PEZI</name>
<dbReference type="SUPFAM" id="SSF46689">
    <property type="entry name" value="Homeodomain-like"/>
    <property type="match status" value="2"/>
</dbReference>
<dbReference type="PROSITE" id="PS51294">
    <property type="entry name" value="HTH_MYB"/>
    <property type="match status" value="1"/>
</dbReference>
<dbReference type="Pfam" id="PF00249">
    <property type="entry name" value="Myb_DNA-binding"/>
    <property type="match status" value="3"/>
</dbReference>
<feature type="region of interest" description="Disordered" evidence="1">
    <location>
        <begin position="165"/>
        <end position="222"/>
    </location>
</feature>
<feature type="region of interest" description="Disordered" evidence="1">
    <location>
        <begin position="330"/>
        <end position="356"/>
    </location>
</feature>
<dbReference type="OrthoDB" id="2143914at2759"/>
<feature type="domain" description="HTH myb-type" evidence="3">
    <location>
        <begin position="62"/>
        <end position="114"/>
    </location>
</feature>
<feature type="domain" description="Myb-like" evidence="2">
    <location>
        <begin position="5"/>
        <end position="59"/>
    </location>
</feature>
<evidence type="ECO:0000259" key="3">
    <source>
        <dbReference type="PROSITE" id="PS51294"/>
    </source>
</evidence>
<feature type="domain" description="Myb-like" evidence="2">
    <location>
        <begin position="111"/>
        <end position="162"/>
    </location>
</feature>
<keyword evidence="5" id="KW-1185">Reference proteome</keyword>
<dbReference type="SMART" id="SM00717">
    <property type="entry name" value="SANT"/>
    <property type="match status" value="3"/>
</dbReference>
<dbReference type="Gene3D" id="1.10.10.60">
    <property type="entry name" value="Homeodomain-like"/>
    <property type="match status" value="3"/>
</dbReference>
<dbReference type="InParanoid" id="A0A2T3AJ06"/>
<dbReference type="PANTHER" id="PTHR45614">
    <property type="entry name" value="MYB PROTEIN-RELATED"/>
    <property type="match status" value="1"/>
</dbReference>
<dbReference type="InterPro" id="IPR050560">
    <property type="entry name" value="MYB_TF"/>
</dbReference>
<dbReference type="STRING" id="2025994.A0A2T3AJ06"/>
<dbReference type="EMBL" id="KZ678383">
    <property type="protein sequence ID" value="PSS00547.1"/>
    <property type="molecule type" value="Genomic_DNA"/>
</dbReference>
<evidence type="ECO:0008006" key="6">
    <source>
        <dbReference type="Google" id="ProtNLM"/>
    </source>
</evidence>
<dbReference type="GO" id="GO:0000978">
    <property type="term" value="F:RNA polymerase II cis-regulatory region sequence-specific DNA binding"/>
    <property type="evidence" value="ECO:0007669"/>
    <property type="project" value="TreeGrafter"/>
</dbReference>
<feature type="domain" description="Myb-like" evidence="2">
    <location>
        <begin position="60"/>
        <end position="110"/>
    </location>
</feature>
<dbReference type="GO" id="GO:0000981">
    <property type="term" value="F:DNA-binding transcription factor activity, RNA polymerase II-specific"/>
    <property type="evidence" value="ECO:0007669"/>
    <property type="project" value="TreeGrafter"/>
</dbReference>
<dbReference type="InterPro" id="IPR017930">
    <property type="entry name" value="Myb_dom"/>
</dbReference>
<dbReference type="GO" id="GO:0000278">
    <property type="term" value="P:mitotic cell cycle"/>
    <property type="evidence" value="ECO:0007669"/>
    <property type="project" value="TreeGrafter"/>
</dbReference>
<dbReference type="AlphaFoldDB" id="A0A2T3AJ06"/>
<dbReference type="PROSITE" id="PS50090">
    <property type="entry name" value="MYB_LIKE"/>
    <property type="match status" value="3"/>
</dbReference>
<accession>A0A2T3AJ06</accession>
<dbReference type="CDD" id="cd00167">
    <property type="entry name" value="SANT"/>
    <property type="match status" value="3"/>
</dbReference>
<gene>
    <name evidence="4" type="ORF">BD289DRAFT_423821</name>
</gene>
<dbReference type="Proteomes" id="UP000241462">
    <property type="component" value="Unassembled WGS sequence"/>
</dbReference>
<dbReference type="GO" id="GO:0045944">
    <property type="term" value="P:positive regulation of transcription by RNA polymerase II"/>
    <property type="evidence" value="ECO:0007669"/>
    <property type="project" value="TreeGrafter"/>
</dbReference>
<protein>
    <recommendedName>
        <fullName evidence="6">Homeodomain-like protein</fullName>
    </recommendedName>
</protein>
<proteinExistence type="predicted"/>
<evidence type="ECO:0000259" key="2">
    <source>
        <dbReference type="PROSITE" id="PS50090"/>
    </source>
</evidence>
<dbReference type="GO" id="GO:0005634">
    <property type="term" value="C:nucleus"/>
    <property type="evidence" value="ECO:0007669"/>
    <property type="project" value="TreeGrafter"/>
</dbReference>
<sequence length="422" mass="47219">MAKCKRKWTIDEDEALLRGLDAELARPTGRGNSINWNEIAKRVPLRNNKDCRKRYLNGMAWNLKKGPWSVEEDIQLKELIRRYGTSWVDIARTMGTRSADQCSKRWYHCLNPELDRQPWKKDEIQLLLEAYKVHGSSWKLIQEKYLPARSPNNIRNQYTILTRYSTKSERRSSNSSSSRFSDKESSPFRNIRKMSEESQLSGEEPEGSILDDPLSPAFTLQSGGGGSLDLAIALPWTAPRPGSVLYHEPKTQPCTTSAPPYGHPLVFATAPLQQGSFGWPLHGEPLSGGECCPVPPPSNVRKPSTYPPFFHPAPANSHFAALPSNAELDGFTQQQQQQQQQQHHHHYPQQPQAQETATTMPWTTYNPALQVLSTQSRPDVGGWASARGSPQPVSPPLSVTYGASAIDVSHMNYAAAGQHFGR</sequence>
<dbReference type="PANTHER" id="PTHR45614:SF199">
    <property type="entry name" value="MYB-LIKE TRANSCRIPTION FACTOR (EUROFUNG)-RELATED"/>
    <property type="match status" value="1"/>
</dbReference>